<dbReference type="InterPro" id="IPR036279">
    <property type="entry name" value="5-3_exonuclease_C_sf"/>
</dbReference>
<dbReference type="InterPro" id="IPR029060">
    <property type="entry name" value="PIN-like_dom_sf"/>
</dbReference>
<comment type="function">
    <text evidence="5">5'-3' exonuclease acting preferentially on double-stranded DNA.</text>
</comment>
<sequence>MLLDSASLYFRAFFGVPARSDGAPIPTNAIRGFTDMIATLINDHQPSDLVACWDNDWRPAFRVAAIPSYKAHRLTPGSAVQEESPEDLTPQVPVIVDLLAAVGLCRVGSDGYEADDVIGTLAVGATGPVDIVTGDRDLFQLVDDAAGVRVLYTAKGGVRAPDVIDQAALFERYGVRTGAQYADLATLRGDTSDGLPGVAGVGEKTAATLIGRYGDLATLRAALAEGDAGFTPSQRSKLAAASDYLDAAPAVVQVARDAPLPADFDPSLPTAVADPVALTALIDTYRVGNPVSRLRTALGI</sequence>
<dbReference type="CDD" id="cd09859">
    <property type="entry name" value="PIN_53EXO"/>
    <property type="match status" value="1"/>
</dbReference>
<dbReference type="Gene3D" id="3.40.50.1010">
    <property type="entry name" value="5'-nuclease"/>
    <property type="match status" value="1"/>
</dbReference>
<dbReference type="SUPFAM" id="SSF88723">
    <property type="entry name" value="PIN domain-like"/>
    <property type="match status" value="1"/>
</dbReference>
<dbReference type="Pfam" id="PF01367">
    <property type="entry name" value="5_3_exonuc"/>
    <property type="match status" value="1"/>
</dbReference>
<dbReference type="AlphaFoldDB" id="A0A2Y9C191"/>
<evidence type="ECO:0000313" key="9">
    <source>
        <dbReference type="Proteomes" id="UP000250028"/>
    </source>
</evidence>
<dbReference type="RefSeq" id="WP_109684574.1">
    <property type="nucleotide sequence ID" value="NZ_QGDN01000001.1"/>
</dbReference>
<dbReference type="InterPro" id="IPR002421">
    <property type="entry name" value="5-3_exonuclease"/>
</dbReference>
<dbReference type="OrthoDB" id="9806424at2"/>
<evidence type="ECO:0000256" key="4">
    <source>
        <dbReference type="ARBA" id="ARBA00023125"/>
    </source>
</evidence>
<keyword evidence="4" id="KW-0238">DNA-binding</keyword>
<reference evidence="9" key="1">
    <citation type="submission" date="2016-10" db="EMBL/GenBank/DDBJ databases">
        <authorList>
            <person name="Varghese N."/>
            <person name="Submissions S."/>
        </authorList>
    </citation>
    <scope>NUCLEOTIDE SEQUENCE [LARGE SCALE GENOMIC DNA]</scope>
    <source>
        <strain evidence="9">DSM 22951</strain>
    </source>
</reference>
<keyword evidence="9" id="KW-1185">Reference proteome</keyword>
<proteinExistence type="predicted"/>
<keyword evidence="1" id="KW-0540">Nuclease</keyword>
<gene>
    <name evidence="8" type="ORF">SAMN04489750_1240</name>
</gene>
<dbReference type="SUPFAM" id="SSF47807">
    <property type="entry name" value="5' to 3' exonuclease, C-terminal subdomain"/>
    <property type="match status" value="1"/>
</dbReference>
<feature type="domain" description="5'-3' exonuclease" evidence="7">
    <location>
        <begin position="1"/>
        <end position="270"/>
    </location>
</feature>
<name>A0A2Y9C191_9MICO</name>
<accession>A0A2Y9C191</accession>
<evidence type="ECO:0000256" key="6">
    <source>
        <dbReference type="ARBA" id="ARBA00050026"/>
    </source>
</evidence>
<evidence type="ECO:0000256" key="5">
    <source>
        <dbReference type="ARBA" id="ARBA00049957"/>
    </source>
</evidence>
<dbReference type="PANTHER" id="PTHR42646:SF2">
    <property type="entry name" value="5'-3' EXONUCLEASE FAMILY PROTEIN"/>
    <property type="match status" value="1"/>
</dbReference>
<dbReference type="GO" id="GO:0003677">
    <property type="term" value="F:DNA binding"/>
    <property type="evidence" value="ECO:0007669"/>
    <property type="project" value="UniProtKB-KW"/>
</dbReference>
<dbReference type="Gene3D" id="1.10.150.20">
    <property type="entry name" value="5' to 3' exonuclease, C-terminal subdomain"/>
    <property type="match status" value="1"/>
</dbReference>
<evidence type="ECO:0000259" key="7">
    <source>
        <dbReference type="SMART" id="SM00475"/>
    </source>
</evidence>
<evidence type="ECO:0000256" key="2">
    <source>
        <dbReference type="ARBA" id="ARBA00022801"/>
    </source>
</evidence>
<dbReference type="Pfam" id="PF02739">
    <property type="entry name" value="5_3_exonuc_N"/>
    <property type="match status" value="1"/>
</dbReference>
<dbReference type="SMART" id="SM00279">
    <property type="entry name" value="HhH2"/>
    <property type="match status" value="1"/>
</dbReference>
<dbReference type="PANTHER" id="PTHR42646">
    <property type="entry name" value="FLAP ENDONUCLEASE XNI"/>
    <property type="match status" value="1"/>
</dbReference>
<dbReference type="GO" id="GO:0017108">
    <property type="term" value="F:5'-flap endonuclease activity"/>
    <property type="evidence" value="ECO:0007669"/>
    <property type="project" value="InterPro"/>
</dbReference>
<evidence type="ECO:0000313" key="8">
    <source>
        <dbReference type="EMBL" id="SSA33943.1"/>
    </source>
</evidence>
<organism evidence="8 9">
    <name type="scientific">Branchiibius hedensis</name>
    <dbReference type="NCBI Taxonomy" id="672460"/>
    <lineage>
        <taxon>Bacteria</taxon>
        <taxon>Bacillati</taxon>
        <taxon>Actinomycetota</taxon>
        <taxon>Actinomycetes</taxon>
        <taxon>Micrococcales</taxon>
        <taxon>Dermacoccaceae</taxon>
        <taxon>Branchiibius</taxon>
    </lineage>
</organism>
<dbReference type="Proteomes" id="UP000250028">
    <property type="component" value="Unassembled WGS sequence"/>
</dbReference>
<dbReference type="InterPro" id="IPR038969">
    <property type="entry name" value="FEN"/>
</dbReference>
<dbReference type="InterPro" id="IPR020046">
    <property type="entry name" value="5-3_exonucl_a-hlix_arch_N"/>
</dbReference>
<dbReference type="GO" id="GO:0033567">
    <property type="term" value="P:DNA replication, Okazaki fragment processing"/>
    <property type="evidence" value="ECO:0007669"/>
    <property type="project" value="InterPro"/>
</dbReference>
<evidence type="ECO:0000256" key="3">
    <source>
        <dbReference type="ARBA" id="ARBA00022839"/>
    </source>
</evidence>
<dbReference type="EMBL" id="UESZ01000001">
    <property type="protein sequence ID" value="SSA33943.1"/>
    <property type="molecule type" value="Genomic_DNA"/>
</dbReference>
<dbReference type="GO" id="GO:0008409">
    <property type="term" value="F:5'-3' exonuclease activity"/>
    <property type="evidence" value="ECO:0007669"/>
    <property type="project" value="InterPro"/>
</dbReference>
<dbReference type="InterPro" id="IPR020045">
    <property type="entry name" value="DNA_polI_H3TH"/>
</dbReference>
<dbReference type="InterPro" id="IPR008918">
    <property type="entry name" value="HhH2"/>
</dbReference>
<protein>
    <recommendedName>
        <fullName evidence="6">5'-3' exonuclease</fullName>
    </recommendedName>
</protein>
<keyword evidence="3 8" id="KW-0269">Exonuclease</keyword>
<dbReference type="CDD" id="cd09898">
    <property type="entry name" value="H3TH_53EXO"/>
    <property type="match status" value="1"/>
</dbReference>
<dbReference type="SMART" id="SM00475">
    <property type="entry name" value="53EXOc"/>
    <property type="match status" value="1"/>
</dbReference>
<evidence type="ECO:0000256" key="1">
    <source>
        <dbReference type="ARBA" id="ARBA00022722"/>
    </source>
</evidence>
<keyword evidence="2" id="KW-0378">Hydrolase</keyword>